<dbReference type="Gene3D" id="1.10.10.1810">
    <property type="entry name" value="RNA ligase"/>
    <property type="match status" value="1"/>
</dbReference>
<gene>
    <name evidence="3" type="ORF">BBI00_05135</name>
</gene>
<accession>A0A1B8ZQB0</accession>
<dbReference type="Pfam" id="PF18043">
    <property type="entry name" value="T4_Rnl2_C"/>
    <property type="match status" value="1"/>
</dbReference>
<name>A0A1B8ZQB0_9FLAO</name>
<protein>
    <submittedName>
        <fullName evidence="3">2'-5' RNA ligase</fullName>
    </submittedName>
</protein>
<comment type="caution">
    <text evidence="3">The sequence shown here is derived from an EMBL/GenBank/DDBJ whole genome shotgun (WGS) entry which is preliminary data.</text>
</comment>
<dbReference type="InterPro" id="IPR021122">
    <property type="entry name" value="RNA_ligase_dom_REL/Rnl2"/>
</dbReference>
<dbReference type="Pfam" id="PF09414">
    <property type="entry name" value="RNA_ligase"/>
    <property type="match status" value="1"/>
</dbReference>
<feature type="domain" description="RNA ligase 2 C-terminal" evidence="2">
    <location>
        <begin position="255"/>
        <end position="338"/>
    </location>
</feature>
<reference evidence="4" key="1">
    <citation type="submission" date="2016-07" db="EMBL/GenBank/DDBJ databases">
        <authorList>
            <person name="Florea S."/>
            <person name="Webb J.S."/>
            <person name="Jaromczyk J."/>
            <person name="Schardl C.L."/>
        </authorList>
    </citation>
    <scope>NUCLEOTIDE SEQUENCE [LARGE SCALE GENOMIC DNA]</scope>
    <source>
        <strain evidence="4">CC-VM-7</strain>
    </source>
</reference>
<dbReference type="SUPFAM" id="SSF56091">
    <property type="entry name" value="DNA ligase/mRNA capping enzyme, catalytic domain"/>
    <property type="match status" value="1"/>
</dbReference>
<dbReference type="Gene3D" id="3.30.470.30">
    <property type="entry name" value="DNA ligase/mRNA capping enzyme"/>
    <property type="match status" value="1"/>
</dbReference>
<dbReference type="InterPro" id="IPR040609">
    <property type="entry name" value="Rnl2_C"/>
</dbReference>
<evidence type="ECO:0000313" key="3">
    <source>
        <dbReference type="EMBL" id="OCA73764.1"/>
    </source>
</evidence>
<dbReference type="Proteomes" id="UP000093432">
    <property type="component" value="Unassembled WGS sequence"/>
</dbReference>
<dbReference type="AlphaFoldDB" id="A0A1B8ZQB0"/>
<evidence type="ECO:0000259" key="2">
    <source>
        <dbReference type="Pfam" id="PF18043"/>
    </source>
</evidence>
<dbReference type="OrthoDB" id="1060685at2"/>
<organism evidence="3 4">
    <name type="scientific">Chryseobacterium arthrosphaerae</name>
    <dbReference type="NCBI Taxonomy" id="651561"/>
    <lineage>
        <taxon>Bacteria</taxon>
        <taxon>Pseudomonadati</taxon>
        <taxon>Bacteroidota</taxon>
        <taxon>Flavobacteriia</taxon>
        <taxon>Flavobacteriales</taxon>
        <taxon>Weeksellaceae</taxon>
        <taxon>Chryseobacterium group</taxon>
        <taxon>Chryseobacterium</taxon>
    </lineage>
</organism>
<sequence length="343" mass="40053">MNMNEFSGYEKMPDSLKKIGLNERDMLKMEKLKWVVTEKIHGANFSFSYENNQLKYAKRREYLNWTDDFFGFQIVVGRLESKMVRLFEELRIMNPGSRYIVYGELFGGKYPHPDVKAVEHLQAIQTGVYYTPDIHFYAFDIAIVDEHGVKNYLDYESAVSYFVQFEIPHAEPLLIGKFNDALNFNTRINSPVPMQIGLPELEQNLIEGVVIKPYDLKDKALLSDRPVIKLKNPEFDEEDKFHKAEKWSFIPDISSKTENLSFITDELRTYVTKNRLESVLSKVGALDLNNLARIADIKEEFLQDVFTDFNENNGNFLNELSQEDREWISERIVSEIQKVIVNE</sequence>
<dbReference type="EMBL" id="MAYG01000001">
    <property type="protein sequence ID" value="OCA73764.1"/>
    <property type="molecule type" value="Genomic_DNA"/>
</dbReference>
<proteinExistence type="predicted"/>
<dbReference type="InterPro" id="IPR041948">
    <property type="entry name" value="Rnl1/2_C_sf"/>
</dbReference>
<dbReference type="Gene3D" id="3.30.1490.70">
    <property type="match status" value="1"/>
</dbReference>
<evidence type="ECO:0000259" key="1">
    <source>
        <dbReference type="Pfam" id="PF09414"/>
    </source>
</evidence>
<keyword evidence="3" id="KW-0436">Ligase</keyword>
<dbReference type="GO" id="GO:0016874">
    <property type="term" value="F:ligase activity"/>
    <property type="evidence" value="ECO:0007669"/>
    <property type="project" value="UniProtKB-KW"/>
</dbReference>
<evidence type="ECO:0000313" key="4">
    <source>
        <dbReference type="Proteomes" id="UP000093432"/>
    </source>
</evidence>
<dbReference type="STRING" id="651561.BBI00_05135"/>
<feature type="domain" description="RNA ligase" evidence="1">
    <location>
        <begin position="33"/>
        <end position="230"/>
    </location>
</feature>